<accession>A0ABY2TPD1</accession>
<evidence type="ECO:0000256" key="3">
    <source>
        <dbReference type="ARBA" id="ARBA00023125"/>
    </source>
</evidence>
<sequence length="161" mass="18592">MGKNEKEWQEVRLGDIVKYYNNKISRSLVTNYNYISTENLLPNIGGKINASSIPNTDKLNSYLKNHILISNIRPYFKKIWFARNDGGCSSDILVFESTNNNTYPKYLYYLMSQNIFFDYVMTGANGTKMPRGDKKHILNFTFLLPPLEEQKKIASILSSLD</sequence>
<keyword evidence="5" id="KW-0378">Hydrolase</keyword>
<keyword evidence="2" id="KW-0680">Restriction system</keyword>
<name>A0ABY2TPD1_9SPIR</name>
<keyword evidence="6" id="KW-1185">Reference proteome</keyword>
<dbReference type="RefSeq" id="WP_137998938.1">
    <property type="nucleotide sequence ID" value="NZ_SJDU01000296.1"/>
</dbReference>
<feature type="domain" description="Type I restriction modification DNA specificity" evidence="4">
    <location>
        <begin position="6"/>
        <end position="161"/>
    </location>
</feature>
<dbReference type="SUPFAM" id="SSF116734">
    <property type="entry name" value="DNA methylase specificity domain"/>
    <property type="match status" value="1"/>
</dbReference>
<evidence type="ECO:0000259" key="4">
    <source>
        <dbReference type="Pfam" id="PF01420"/>
    </source>
</evidence>
<dbReference type="EMBL" id="SJDU01000296">
    <property type="protein sequence ID" value="TKZ31733.1"/>
    <property type="molecule type" value="Genomic_DNA"/>
</dbReference>
<dbReference type="Proteomes" id="UP000310168">
    <property type="component" value="Unassembled WGS sequence"/>
</dbReference>
<comment type="similarity">
    <text evidence="1">Belongs to the type-I restriction system S methylase family.</text>
</comment>
<keyword evidence="5" id="KW-0255">Endonuclease</keyword>
<dbReference type="PANTHER" id="PTHR30408:SF12">
    <property type="entry name" value="TYPE I RESTRICTION ENZYME MJAVIII SPECIFICITY SUBUNIT"/>
    <property type="match status" value="1"/>
</dbReference>
<protein>
    <submittedName>
        <fullName evidence="5">Restriction endonuclease subunit S</fullName>
    </submittedName>
</protein>
<dbReference type="GO" id="GO:0004519">
    <property type="term" value="F:endonuclease activity"/>
    <property type="evidence" value="ECO:0007669"/>
    <property type="project" value="UniProtKB-KW"/>
</dbReference>
<keyword evidence="3" id="KW-0238">DNA-binding</keyword>
<dbReference type="PANTHER" id="PTHR30408">
    <property type="entry name" value="TYPE-1 RESTRICTION ENZYME ECOKI SPECIFICITY PROTEIN"/>
    <property type="match status" value="1"/>
</dbReference>
<evidence type="ECO:0000256" key="2">
    <source>
        <dbReference type="ARBA" id="ARBA00022747"/>
    </source>
</evidence>
<evidence type="ECO:0000313" key="6">
    <source>
        <dbReference type="Proteomes" id="UP000310168"/>
    </source>
</evidence>
<feature type="non-terminal residue" evidence="5">
    <location>
        <position position="161"/>
    </location>
</feature>
<dbReference type="InterPro" id="IPR052021">
    <property type="entry name" value="Type-I_RS_S_subunit"/>
</dbReference>
<gene>
    <name evidence="5" type="ORF">EZH24_09610</name>
</gene>
<organism evidence="5 6">
    <name type="scientific">Brachyspira catarrhinii</name>
    <dbReference type="NCBI Taxonomy" id="2528966"/>
    <lineage>
        <taxon>Bacteria</taxon>
        <taxon>Pseudomonadati</taxon>
        <taxon>Spirochaetota</taxon>
        <taxon>Spirochaetia</taxon>
        <taxon>Brachyspirales</taxon>
        <taxon>Brachyspiraceae</taxon>
        <taxon>Brachyspira</taxon>
    </lineage>
</organism>
<keyword evidence="5" id="KW-0540">Nuclease</keyword>
<evidence type="ECO:0000313" key="5">
    <source>
        <dbReference type="EMBL" id="TKZ31733.1"/>
    </source>
</evidence>
<evidence type="ECO:0000256" key="1">
    <source>
        <dbReference type="ARBA" id="ARBA00010923"/>
    </source>
</evidence>
<comment type="caution">
    <text evidence="5">The sequence shown here is derived from an EMBL/GenBank/DDBJ whole genome shotgun (WGS) entry which is preliminary data.</text>
</comment>
<dbReference type="Gene3D" id="3.90.220.20">
    <property type="entry name" value="DNA methylase specificity domains"/>
    <property type="match status" value="1"/>
</dbReference>
<proteinExistence type="inferred from homology"/>
<reference evidence="5 6" key="1">
    <citation type="journal article" date="2019" name="Anaerobe">
        <title>Brachyspira catarrhinii sp. nov., an anaerobic intestinal spirochaete isolated from vervet monkeys may have been misidentified as Brachyspira aalborgi in previous studies.</title>
        <authorList>
            <person name="Phillips N.D."/>
            <person name="La T."/>
            <person name="Hampson D.J."/>
        </authorList>
    </citation>
    <scope>NUCLEOTIDE SEQUENCE [LARGE SCALE GENOMIC DNA]</scope>
    <source>
        <strain evidence="5 6">Z12</strain>
    </source>
</reference>
<dbReference type="InterPro" id="IPR044946">
    <property type="entry name" value="Restrct_endonuc_typeI_TRD_sf"/>
</dbReference>
<dbReference type="InterPro" id="IPR000055">
    <property type="entry name" value="Restrct_endonuc_typeI_TRD"/>
</dbReference>
<dbReference type="Pfam" id="PF01420">
    <property type="entry name" value="Methylase_S"/>
    <property type="match status" value="1"/>
</dbReference>